<keyword evidence="2" id="KW-1185">Reference proteome</keyword>
<protein>
    <submittedName>
        <fullName evidence="1">Uncharacterized protein</fullName>
    </submittedName>
</protein>
<proteinExistence type="predicted"/>
<evidence type="ECO:0000313" key="1">
    <source>
        <dbReference type="EMBL" id="SNS99583.1"/>
    </source>
</evidence>
<dbReference type="RefSeq" id="WP_179271550.1">
    <property type="nucleotide sequence ID" value="NZ_FZOR01000013.1"/>
</dbReference>
<gene>
    <name evidence="1" type="ORF">SAMN05443665_1013185</name>
</gene>
<reference evidence="1 2" key="1">
    <citation type="submission" date="2017-06" db="EMBL/GenBank/DDBJ databases">
        <authorList>
            <person name="Kim H.J."/>
            <person name="Triplett B.A."/>
        </authorList>
    </citation>
    <scope>NUCLEOTIDE SEQUENCE [LARGE SCALE GENOMIC DNA]</scope>
    <source>
        <strain evidence="1 2">DSM 44715</strain>
    </source>
</reference>
<sequence>MKKIGGGAQTVGDLMGLIEPLKPAGETVSTVGGVVSELGEVTEHFGK</sequence>
<evidence type="ECO:0000313" key="2">
    <source>
        <dbReference type="Proteomes" id="UP000198318"/>
    </source>
</evidence>
<name>A0A239J2T2_9ACTN</name>
<dbReference type="EMBL" id="FZOR01000013">
    <property type="protein sequence ID" value="SNS99583.1"/>
    <property type="molecule type" value="Genomic_DNA"/>
</dbReference>
<accession>A0A239J2T2</accession>
<dbReference type="Proteomes" id="UP000198318">
    <property type="component" value="Unassembled WGS sequence"/>
</dbReference>
<organism evidence="1 2">
    <name type="scientific">Actinomadura meyerae</name>
    <dbReference type="NCBI Taxonomy" id="240840"/>
    <lineage>
        <taxon>Bacteria</taxon>
        <taxon>Bacillati</taxon>
        <taxon>Actinomycetota</taxon>
        <taxon>Actinomycetes</taxon>
        <taxon>Streptosporangiales</taxon>
        <taxon>Thermomonosporaceae</taxon>
        <taxon>Actinomadura</taxon>
    </lineage>
</organism>
<dbReference type="AlphaFoldDB" id="A0A239J2T2"/>